<dbReference type="AlphaFoldDB" id="G5JQW1"/>
<dbReference type="Proteomes" id="UP000004322">
    <property type="component" value="Unassembled WGS sequence"/>
</dbReference>
<sequence length="48" mass="5306">MNCSGERLLGKADKSFSQPLRLANKIAQINKAETKVLSLILSIEISLY</sequence>
<dbReference type="EMBL" id="AEUV02000002">
    <property type="protein sequence ID" value="EHI75167.1"/>
    <property type="molecule type" value="Genomic_DNA"/>
</dbReference>
<proteinExistence type="predicted"/>
<organism evidence="1 2">
    <name type="scientific">Streptococcus criceti HS-6</name>
    <dbReference type="NCBI Taxonomy" id="873449"/>
    <lineage>
        <taxon>Bacteria</taxon>
        <taxon>Bacillati</taxon>
        <taxon>Bacillota</taxon>
        <taxon>Bacilli</taxon>
        <taxon>Lactobacillales</taxon>
        <taxon>Streptococcaceae</taxon>
        <taxon>Streptococcus</taxon>
    </lineage>
</organism>
<gene>
    <name evidence="1" type="ORF">STRCR_0626</name>
</gene>
<keyword evidence="2" id="KW-1185">Reference proteome</keyword>
<evidence type="ECO:0000313" key="1">
    <source>
        <dbReference type="EMBL" id="EHI75167.1"/>
    </source>
</evidence>
<reference evidence="1" key="1">
    <citation type="submission" date="2011-07" db="EMBL/GenBank/DDBJ databases">
        <authorList>
            <person name="Stanhope M.J."/>
            <person name="Durkin A.S."/>
            <person name="Hostetler J."/>
            <person name="Kim M."/>
            <person name="Radune D."/>
            <person name="Singh I."/>
            <person name="Town C.D."/>
        </authorList>
    </citation>
    <scope>NUCLEOTIDE SEQUENCE [LARGE SCALE GENOMIC DNA]</scope>
    <source>
        <strain evidence="1">HS-6</strain>
    </source>
</reference>
<accession>G5JQW1</accession>
<protein>
    <submittedName>
        <fullName evidence="1">Uncharacterized protein</fullName>
    </submittedName>
</protein>
<name>G5JQW1_STRCG</name>
<evidence type="ECO:0000313" key="2">
    <source>
        <dbReference type="Proteomes" id="UP000004322"/>
    </source>
</evidence>
<comment type="caution">
    <text evidence="1">The sequence shown here is derived from an EMBL/GenBank/DDBJ whole genome shotgun (WGS) entry which is preliminary data.</text>
</comment>